<name>A0A5D4SLK1_9BACI</name>
<dbReference type="RefSeq" id="WP_148949823.1">
    <property type="nucleotide sequence ID" value="NZ_VTES01000003.1"/>
</dbReference>
<reference evidence="1 2" key="1">
    <citation type="submission" date="2019-08" db="EMBL/GenBank/DDBJ databases">
        <title>Bacillus genomes from the desert of Cuatro Cienegas, Coahuila.</title>
        <authorList>
            <person name="Olmedo-Alvarez G."/>
        </authorList>
    </citation>
    <scope>NUCLEOTIDE SEQUENCE [LARGE SCALE GENOMIC DNA]</scope>
    <source>
        <strain evidence="1 2">CH37_1T</strain>
    </source>
</reference>
<sequence>MSKFESIKIENIKNSNITLGDKNLIHIQQNMSKVLEKDTSSTKEVWSAVLTELEILRKEIVGLPDEFETIRDEELTPVVSQTKREVASLEQNPTKEKKDFFNKFSEILAITDKSSQLLDKFRPHLLKIAEIIGVSNIQL</sequence>
<dbReference type="Proteomes" id="UP000323732">
    <property type="component" value="Unassembled WGS sequence"/>
</dbReference>
<protein>
    <submittedName>
        <fullName evidence="1">Uncharacterized protein</fullName>
    </submittedName>
</protein>
<accession>A0A5D4SLK1</accession>
<gene>
    <name evidence="1" type="ORF">FZD47_10625</name>
</gene>
<evidence type="ECO:0000313" key="2">
    <source>
        <dbReference type="Proteomes" id="UP000323732"/>
    </source>
</evidence>
<proteinExistence type="predicted"/>
<dbReference type="AlphaFoldDB" id="A0A5D4SLK1"/>
<evidence type="ECO:0000313" key="1">
    <source>
        <dbReference type="EMBL" id="TYS63949.1"/>
    </source>
</evidence>
<comment type="caution">
    <text evidence="1">The sequence shown here is derived from an EMBL/GenBank/DDBJ whole genome shotgun (WGS) entry which is preliminary data.</text>
</comment>
<dbReference type="EMBL" id="VTES01000003">
    <property type="protein sequence ID" value="TYS63949.1"/>
    <property type="molecule type" value="Genomic_DNA"/>
</dbReference>
<organism evidence="1 2">
    <name type="scientific">Bacillus infantis</name>
    <dbReference type="NCBI Taxonomy" id="324767"/>
    <lineage>
        <taxon>Bacteria</taxon>
        <taxon>Bacillati</taxon>
        <taxon>Bacillota</taxon>
        <taxon>Bacilli</taxon>
        <taxon>Bacillales</taxon>
        <taxon>Bacillaceae</taxon>
        <taxon>Bacillus</taxon>
    </lineage>
</organism>